<dbReference type="InterPro" id="IPR013783">
    <property type="entry name" value="Ig-like_fold"/>
</dbReference>
<reference evidence="7" key="1">
    <citation type="submission" date="2023-08" db="EMBL/GenBank/DDBJ databases">
        <title>Chromosome-level Genome Assembly of mud carp (Cirrhinus molitorella).</title>
        <authorList>
            <person name="Liu H."/>
        </authorList>
    </citation>
    <scope>NUCLEOTIDE SEQUENCE</scope>
    <source>
        <strain evidence="7">Prfri</strain>
        <tissue evidence="7">Muscle</tissue>
    </source>
</reference>
<keyword evidence="3 4" id="KW-0472">Membrane</keyword>
<gene>
    <name evidence="7" type="ORF">Q8A67_005276</name>
</gene>
<dbReference type="PANTHER" id="PTHR11860:SF118">
    <property type="entry name" value="CMRF35-LIKE MOLECULE 3-RELATED"/>
    <property type="match status" value="1"/>
</dbReference>
<feature type="chain" id="PRO_5041657428" description="Immunoglobulin domain-containing protein" evidence="5">
    <location>
        <begin position="27"/>
        <end position="285"/>
    </location>
</feature>
<feature type="signal peptide" evidence="5">
    <location>
        <begin position="1"/>
        <end position="26"/>
    </location>
</feature>
<evidence type="ECO:0000256" key="1">
    <source>
        <dbReference type="ARBA" id="ARBA00004370"/>
    </source>
</evidence>
<comment type="caution">
    <text evidence="7">The sequence shown here is derived from an EMBL/GenBank/DDBJ whole genome shotgun (WGS) entry which is preliminary data.</text>
</comment>
<dbReference type="InterPro" id="IPR013106">
    <property type="entry name" value="Ig_V-set"/>
</dbReference>
<dbReference type="Pfam" id="PF07686">
    <property type="entry name" value="V-set"/>
    <property type="match status" value="1"/>
</dbReference>
<evidence type="ECO:0000256" key="3">
    <source>
        <dbReference type="ARBA" id="ARBA00023136"/>
    </source>
</evidence>
<sequence>MWIFQVFLSLIFTVVSLDALTASVGGSITFNCSHFLASGNIKYFCRGSCSDENILVRSETERNPAHKGRYTLYDRGSDFTVTIADLQISDSGTYICAVDRFFIDTYTYVTLHVIEVSTLTPFPTSAFRPPEKRRITDITENKRTSVTRGSTADTSPETMRKSALSDPLVYIGAGLSALVLIFTIVLFIFIKLKKEKRRSSSLSLSAHQPDSLIYTTPIVIAQSDNLDYSSVQFIKKNNCGVKTSEMFEINPNEQIETLYSSVQTQHQSDITDPCSVIYSNVRKGL</sequence>
<keyword evidence="8" id="KW-1185">Reference proteome</keyword>
<accession>A0AA88U3Z6</accession>
<evidence type="ECO:0000313" key="8">
    <source>
        <dbReference type="Proteomes" id="UP001187343"/>
    </source>
</evidence>
<proteinExistence type="predicted"/>
<evidence type="ECO:0000256" key="4">
    <source>
        <dbReference type="SAM" id="Phobius"/>
    </source>
</evidence>
<keyword evidence="2 4" id="KW-0812">Transmembrane</keyword>
<protein>
    <recommendedName>
        <fullName evidence="6">Immunoglobulin domain-containing protein</fullName>
    </recommendedName>
</protein>
<dbReference type="GO" id="GO:0005886">
    <property type="term" value="C:plasma membrane"/>
    <property type="evidence" value="ECO:0007669"/>
    <property type="project" value="TreeGrafter"/>
</dbReference>
<keyword evidence="4" id="KW-1133">Transmembrane helix</keyword>
<dbReference type="Gene3D" id="2.60.40.10">
    <property type="entry name" value="Immunoglobulins"/>
    <property type="match status" value="1"/>
</dbReference>
<organism evidence="7 8">
    <name type="scientific">Cirrhinus molitorella</name>
    <name type="common">mud carp</name>
    <dbReference type="NCBI Taxonomy" id="172907"/>
    <lineage>
        <taxon>Eukaryota</taxon>
        <taxon>Metazoa</taxon>
        <taxon>Chordata</taxon>
        <taxon>Craniata</taxon>
        <taxon>Vertebrata</taxon>
        <taxon>Euteleostomi</taxon>
        <taxon>Actinopterygii</taxon>
        <taxon>Neopterygii</taxon>
        <taxon>Teleostei</taxon>
        <taxon>Ostariophysi</taxon>
        <taxon>Cypriniformes</taxon>
        <taxon>Cyprinidae</taxon>
        <taxon>Labeoninae</taxon>
        <taxon>Labeonini</taxon>
        <taxon>Cirrhinus</taxon>
    </lineage>
</organism>
<dbReference type="AlphaFoldDB" id="A0AA88U3Z6"/>
<dbReference type="GO" id="GO:0004888">
    <property type="term" value="F:transmembrane signaling receptor activity"/>
    <property type="evidence" value="ECO:0007669"/>
    <property type="project" value="TreeGrafter"/>
</dbReference>
<dbReference type="PANTHER" id="PTHR11860">
    <property type="entry name" value="POLYMERIC-IMMUNOGLOBULIN RECEPTOR"/>
    <property type="match status" value="1"/>
</dbReference>
<dbReference type="Proteomes" id="UP001187343">
    <property type="component" value="Unassembled WGS sequence"/>
</dbReference>
<evidence type="ECO:0000256" key="2">
    <source>
        <dbReference type="ARBA" id="ARBA00022692"/>
    </source>
</evidence>
<dbReference type="InterPro" id="IPR003599">
    <property type="entry name" value="Ig_sub"/>
</dbReference>
<dbReference type="InterPro" id="IPR036179">
    <property type="entry name" value="Ig-like_dom_sf"/>
</dbReference>
<name>A0AA88U3Z6_9TELE</name>
<dbReference type="SUPFAM" id="SSF48726">
    <property type="entry name" value="Immunoglobulin"/>
    <property type="match status" value="1"/>
</dbReference>
<feature type="domain" description="Immunoglobulin" evidence="6">
    <location>
        <begin position="17"/>
        <end position="114"/>
    </location>
</feature>
<dbReference type="EMBL" id="JAUYZG010000004">
    <property type="protein sequence ID" value="KAK2909439.1"/>
    <property type="molecule type" value="Genomic_DNA"/>
</dbReference>
<comment type="subcellular location">
    <subcellularLocation>
        <location evidence="1">Membrane</location>
    </subcellularLocation>
</comment>
<evidence type="ECO:0000313" key="7">
    <source>
        <dbReference type="EMBL" id="KAK2909439.1"/>
    </source>
</evidence>
<dbReference type="SMART" id="SM00409">
    <property type="entry name" value="IG"/>
    <property type="match status" value="1"/>
</dbReference>
<evidence type="ECO:0000259" key="6">
    <source>
        <dbReference type="SMART" id="SM00409"/>
    </source>
</evidence>
<dbReference type="InterPro" id="IPR050671">
    <property type="entry name" value="CD300_family_receptors"/>
</dbReference>
<evidence type="ECO:0000256" key="5">
    <source>
        <dbReference type="SAM" id="SignalP"/>
    </source>
</evidence>
<keyword evidence="5" id="KW-0732">Signal</keyword>
<feature type="transmembrane region" description="Helical" evidence="4">
    <location>
        <begin position="168"/>
        <end position="190"/>
    </location>
</feature>